<gene>
    <name evidence="2" type="ORF">AB205_0215710</name>
</gene>
<dbReference type="EMBL" id="KZ369356">
    <property type="protein sequence ID" value="PIO10257.1"/>
    <property type="molecule type" value="Genomic_DNA"/>
</dbReference>
<evidence type="ECO:0000313" key="3">
    <source>
        <dbReference type="Proteomes" id="UP000228934"/>
    </source>
</evidence>
<proteinExistence type="predicted"/>
<dbReference type="Proteomes" id="UP000228934">
    <property type="component" value="Unassembled WGS sequence"/>
</dbReference>
<keyword evidence="1" id="KW-0812">Transmembrane</keyword>
<dbReference type="AlphaFoldDB" id="A0A2G9Q3U8"/>
<name>A0A2G9Q3U8_AQUCT</name>
<keyword evidence="1" id="KW-0472">Membrane</keyword>
<sequence>MSSAWNSAPNRQLYPTSQQCFIFLFLDSNICVLSIPFVSFS</sequence>
<evidence type="ECO:0000256" key="1">
    <source>
        <dbReference type="SAM" id="Phobius"/>
    </source>
</evidence>
<accession>A0A2G9Q3U8</accession>
<keyword evidence="1" id="KW-1133">Transmembrane helix</keyword>
<protein>
    <submittedName>
        <fullName evidence="2">Uncharacterized protein</fullName>
    </submittedName>
</protein>
<feature type="transmembrane region" description="Helical" evidence="1">
    <location>
        <begin position="21"/>
        <end position="40"/>
    </location>
</feature>
<keyword evidence="3" id="KW-1185">Reference proteome</keyword>
<organism evidence="2 3">
    <name type="scientific">Aquarana catesbeiana</name>
    <name type="common">American bullfrog</name>
    <name type="synonym">Rana catesbeiana</name>
    <dbReference type="NCBI Taxonomy" id="8400"/>
    <lineage>
        <taxon>Eukaryota</taxon>
        <taxon>Metazoa</taxon>
        <taxon>Chordata</taxon>
        <taxon>Craniata</taxon>
        <taxon>Vertebrata</taxon>
        <taxon>Euteleostomi</taxon>
        <taxon>Amphibia</taxon>
        <taxon>Batrachia</taxon>
        <taxon>Anura</taxon>
        <taxon>Neobatrachia</taxon>
        <taxon>Ranoidea</taxon>
        <taxon>Ranidae</taxon>
        <taxon>Aquarana</taxon>
    </lineage>
</organism>
<reference evidence="3" key="1">
    <citation type="journal article" date="2017" name="Nat. Commun.">
        <title>The North American bullfrog draft genome provides insight into hormonal regulation of long noncoding RNA.</title>
        <authorList>
            <person name="Hammond S.A."/>
            <person name="Warren R.L."/>
            <person name="Vandervalk B.P."/>
            <person name="Kucuk E."/>
            <person name="Khan H."/>
            <person name="Gibb E.A."/>
            <person name="Pandoh P."/>
            <person name="Kirk H."/>
            <person name="Zhao Y."/>
            <person name="Jones M."/>
            <person name="Mungall A.J."/>
            <person name="Coope R."/>
            <person name="Pleasance S."/>
            <person name="Moore R.A."/>
            <person name="Holt R.A."/>
            <person name="Round J.M."/>
            <person name="Ohora S."/>
            <person name="Walle B.V."/>
            <person name="Veldhoen N."/>
            <person name="Helbing C.C."/>
            <person name="Birol I."/>
        </authorList>
    </citation>
    <scope>NUCLEOTIDE SEQUENCE [LARGE SCALE GENOMIC DNA]</scope>
</reference>
<evidence type="ECO:0000313" key="2">
    <source>
        <dbReference type="EMBL" id="PIO10257.1"/>
    </source>
</evidence>